<dbReference type="AlphaFoldDB" id="A0A0D6JTJ3"/>
<evidence type="ECO:0008006" key="3">
    <source>
        <dbReference type="Google" id="ProtNLM"/>
    </source>
</evidence>
<evidence type="ECO:0000313" key="1">
    <source>
        <dbReference type="EMBL" id="CQR51415.1"/>
    </source>
</evidence>
<accession>A0A0D6JTJ3</accession>
<keyword evidence="2" id="KW-1185">Reference proteome</keyword>
<dbReference type="OrthoDB" id="7926at2157"/>
<sequence>MPAVQCRECGRDVAVHEIETATTTTPDGFETRYRCPYCDSEMRDVKTRIV</sequence>
<protein>
    <recommendedName>
        <fullName evidence="3">Small CPxCG-related zinc finger protein</fullName>
    </recommendedName>
</protein>
<dbReference type="RefSeq" id="WP_167321014.1">
    <property type="nucleotide sequence ID" value="NZ_CABLRR010000002.1"/>
</dbReference>
<dbReference type="EMBL" id="CSTE01000002">
    <property type="protein sequence ID" value="CQR51415.1"/>
    <property type="molecule type" value="Genomic_DNA"/>
</dbReference>
<gene>
    <name evidence="1" type="ORF">BN996_02744</name>
</gene>
<reference evidence="2" key="1">
    <citation type="submission" date="2015-03" db="EMBL/GenBank/DDBJ databases">
        <authorList>
            <person name="Urmite Genomes"/>
        </authorList>
    </citation>
    <scope>NUCLEOTIDE SEQUENCE [LARGE SCALE GENOMIC DNA]</scope>
    <source>
        <strain evidence="2">Arc-Hr</strain>
    </source>
</reference>
<organism evidence="1 2">
    <name type="scientific">Haloferax massiliensis</name>
    <dbReference type="NCBI Taxonomy" id="1476858"/>
    <lineage>
        <taxon>Archaea</taxon>
        <taxon>Methanobacteriati</taxon>
        <taxon>Methanobacteriota</taxon>
        <taxon>Stenosarchaea group</taxon>
        <taxon>Halobacteria</taxon>
        <taxon>Halobacteriales</taxon>
        <taxon>Haloferacaceae</taxon>
        <taxon>Haloferax</taxon>
    </lineage>
</organism>
<dbReference type="Proteomes" id="UP000198902">
    <property type="component" value="Unassembled WGS sequence"/>
</dbReference>
<proteinExistence type="predicted"/>
<name>A0A0D6JTJ3_9EURY</name>
<evidence type="ECO:0000313" key="2">
    <source>
        <dbReference type="Proteomes" id="UP000198902"/>
    </source>
</evidence>